<accession>A0A2C9L461</accession>
<dbReference type="KEGG" id="bgt:106051762"/>
<dbReference type="EnsemblMetazoa" id="BGLB026867-RB">
    <property type="protein sequence ID" value="BGLB026867-PB"/>
    <property type="gene ID" value="BGLB026867"/>
</dbReference>
<name>A0A2C9L461_BIOGL</name>
<sequence>MVESLISSGDLLATAERIAFGKEDEPQDDMVCGWGRSFSFPRQVLSATSRSQGCKRKASKLLPSSIDPSNLTVRLVSEDFIVDHLRSAWKANVEPGTYRYISNNGHYRMTKFSAYGPEWSTMRRSRLTERSSVASFDVKQTQKILKKDLESNFKLQPVLESPPSSHNQSLPQSNGDGNLNSFSVSKTEKVSETLSSRTDFERSNHARSEVPEKRVDSAPSLGTRQHNMNGNIHYHSLQNSISQRIPLDSFYINGMVRADTVLRPLEKLTPYQKHIDRRMSEPNKQAEVTPSTQAVSLVNSTGSSRKAPGHDAASAHLMGQAETDILSRLRNRFNVPPKDDGKPGMYSLLHNNVIKDYSRLLTEKANAPLLGAVNGTVKSLAAHRRAPMPSKANGSGHLQGSGIGELGKRAPLDTSANPTIDTDFALPEISGKRIAVAATLHHRLL</sequence>
<dbReference type="EnsemblMetazoa" id="BGLB026867-RA">
    <property type="protein sequence ID" value="BGLB026867-PA"/>
    <property type="gene ID" value="BGLB026867"/>
</dbReference>
<dbReference type="AlphaFoldDB" id="A0A2C9L461"/>
<feature type="compositionally biased region" description="Polar residues" evidence="1">
    <location>
        <begin position="220"/>
        <end position="230"/>
    </location>
</feature>
<dbReference type="Proteomes" id="UP000076420">
    <property type="component" value="Unassembled WGS sequence"/>
</dbReference>
<dbReference type="VEuPathDB" id="VectorBase:BGLB026867"/>
<organism evidence="2 3">
    <name type="scientific">Biomphalaria glabrata</name>
    <name type="common">Bloodfluke planorb</name>
    <name type="synonym">Freshwater snail</name>
    <dbReference type="NCBI Taxonomy" id="6526"/>
    <lineage>
        <taxon>Eukaryota</taxon>
        <taxon>Metazoa</taxon>
        <taxon>Spiralia</taxon>
        <taxon>Lophotrochozoa</taxon>
        <taxon>Mollusca</taxon>
        <taxon>Gastropoda</taxon>
        <taxon>Heterobranchia</taxon>
        <taxon>Euthyneura</taxon>
        <taxon>Panpulmonata</taxon>
        <taxon>Hygrophila</taxon>
        <taxon>Lymnaeoidea</taxon>
        <taxon>Planorbidae</taxon>
        <taxon>Biomphalaria</taxon>
    </lineage>
</organism>
<evidence type="ECO:0000313" key="3">
    <source>
        <dbReference type="Proteomes" id="UP000076420"/>
    </source>
</evidence>
<feature type="region of interest" description="Disordered" evidence="1">
    <location>
        <begin position="157"/>
        <end position="230"/>
    </location>
</feature>
<gene>
    <name evidence="2" type="primary">106051762</name>
</gene>
<dbReference type="RefSeq" id="XP_013062420.2">
    <property type="nucleotide sequence ID" value="XM_013206966.2"/>
</dbReference>
<dbReference type="RefSeq" id="XP_013062421.2">
    <property type="nucleotide sequence ID" value="XM_013206967.2"/>
</dbReference>
<dbReference type="VEuPathDB" id="VectorBase:BGLAX_026864"/>
<feature type="compositionally biased region" description="Polar residues" evidence="1">
    <location>
        <begin position="162"/>
        <end position="185"/>
    </location>
</feature>
<proteinExistence type="predicted"/>
<protein>
    <submittedName>
        <fullName evidence="2">Uncharacterized protein</fullName>
    </submittedName>
</protein>
<evidence type="ECO:0000256" key="1">
    <source>
        <dbReference type="SAM" id="MobiDB-lite"/>
    </source>
</evidence>
<dbReference type="OrthoDB" id="6064627at2759"/>
<feature type="region of interest" description="Disordered" evidence="1">
    <location>
        <begin position="383"/>
        <end position="414"/>
    </location>
</feature>
<reference evidence="2" key="1">
    <citation type="submission" date="2020-05" db="UniProtKB">
        <authorList>
            <consortium name="EnsemblMetazoa"/>
        </authorList>
    </citation>
    <scope>IDENTIFICATION</scope>
    <source>
        <strain evidence="2">BB02</strain>
    </source>
</reference>
<feature type="compositionally biased region" description="Basic and acidic residues" evidence="1">
    <location>
        <begin position="198"/>
        <end position="216"/>
    </location>
</feature>
<evidence type="ECO:0000313" key="2">
    <source>
        <dbReference type="EnsemblMetazoa" id="BGLB026867-PB"/>
    </source>
</evidence>